<protein>
    <submittedName>
        <fullName evidence="3">Family 20 transposase</fullName>
    </submittedName>
</protein>
<dbReference type="GO" id="GO:0006313">
    <property type="term" value="P:DNA transposition"/>
    <property type="evidence" value="ECO:0007669"/>
    <property type="project" value="InterPro"/>
</dbReference>
<dbReference type="NCBIfam" id="NF033542">
    <property type="entry name" value="transpos_IS110"/>
    <property type="match status" value="1"/>
</dbReference>
<organism evidence="3 4">
    <name type="scientific">Planctobacterium marinum</name>
    <dbReference type="NCBI Taxonomy" id="1631968"/>
    <lineage>
        <taxon>Bacteria</taxon>
        <taxon>Pseudomonadati</taxon>
        <taxon>Pseudomonadota</taxon>
        <taxon>Gammaproteobacteria</taxon>
        <taxon>Alteromonadales</taxon>
        <taxon>Alteromonadaceae</taxon>
        <taxon>Planctobacterium</taxon>
    </lineage>
</organism>
<evidence type="ECO:0000313" key="4">
    <source>
        <dbReference type="Proteomes" id="UP001333710"/>
    </source>
</evidence>
<dbReference type="Proteomes" id="UP001333710">
    <property type="component" value="Chromosome"/>
</dbReference>
<sequence length="340" mass="38289">MNKITIGLDTAKSVFHLVFKNTCGRILKKKKLKRHQVMHFFAYQQDVVVAMEACGASHYWCRKISECGHEVKAVPPQHVAPFRKGNKSDYNDAIAIAEAAMREDMRFVPVKSEAQQDIQLVHRVRERLIRQRTALSNQVRGLLAEYGIVFPKGLSQLTQGMADVLNDDTSELSQLAIDEFHYMWIELNELESRIKRVDKQIAIIAKENAVCQRLLTMTGVGPVIATAMFAAIGKGEGFDSGRHLAAWLGLVPGQHSTGDKPRLLGITKRGNTYMRTQLINGARASLRHASKKEDKISLWSTQCLTRMSFNKACVALANKMARMAWAMLNNEQNYRYAEAD</sequence>
<dbReference type="InterPro" id="IPR002525">
    <property type="entry name" value="Transp_IS110-like_N"/>
</dbReference>
<dbReference type="PANTHER" id="PTHR33055:SF3">
    <property type="entry name" value="PUTATIVE TRANSPOSASE FOR IS117-RELATED"/>
    <property type="match status" value="1"/>
</dbReference>
<dbReference type="Pfam" id="PF02371">
    <property type="entry name" value="Transposase_20"/>
    <property type="match status" value="1"/>
</dbReference>
<feature type="domain" description="Transposase IS110-like N-terminal" evidence="1">
    <location>
        <begin position="6"/>
        <end position="146"/>
    </location>
</feature>
<dbReference type="PANTHER" id="PTHR33055">
    <property type="entry name" value="TRANSPOSASE FOR INSERTION SEQUENCE ELEMENT IS1111A"/>
    <property type="match status" value="1"/>
</dbReference>
<proteinExistence type="predicted"/>
<reference evidence="3" key="1">
    <citation type="submission" date="2023-01" db="EMBL/GenBank/DDBJ databases">
        <title>Complete genome sequence of Planctobacterium marinum strain Dej080120_11.</title>
        <authorList>
            <person name="Ueki S."/>
            <person name="Maruyama F."/>
        </authorList>
    </citation>
    <scope>NUCLEOTIDE SEQUENCE</scope>
    <source>
        <strain evidence="3">Dej080120_11</strain>
    </source>
</reference>
<dbReference type="EMBL" id="AP027272">
    <property type="protein sequence ID" value="BDX07057.1"/>
    <property type="molecule type" value="Genomic_DNA"/>
</dbReference>
<dbReference type="KEGG" id="pmaw:MACH26_25780"/>
<evidence type="ECO:0000313" key="3">
    <source>
        <dbReference type="EMBL" id="BDX07057.1"/>
    </source>
</evidence>
<dbReference type="InterPro" id="IPR003346">
    <property type="entry name" value="Transposase_20"/>
</dbReference>
<evidence type="ECO:0000259" key="1">
    <source>
        <dbReference type="Pfam" id="PF01548"/>
    </source>
</evidence>
<evidence type="ECO:0000259" key="2">
    <source>
        <dbReference type="Pfam" id="PF02371"/>
    </source>
</evidence>
<dbReference type="RefSeq" id="WP_338293049.1">
    <property type="nucleotide sequence ID" value="NZ_AP027272.1"/>
</dbReference>
<accession>A0AA48HP37</accession>
<dbReference type="GO" id="GO:0003677">
    <property type="term" value="F:DNA binding"/>
    <property type="evidence" value="ECO:0007669"/>
    <property type="project" value="InterPro"/>
</dbReference>
<gene>
    <name evidence="3" type="ORF">MACH26_25780</name>
</gene>
<dbReference type="GO" id="GO:0004803">
    <property type="term" value="F:transposase activity"/>
    <property type="evidence" value="ECO:0007669"/>
    <property type="project" value="InterPro"/>
</dbReference>
<feature type="domain" description="Transposase IS116/IS110/IS902 C-terminal" evidence="2">
    <location>
        <begin position="211"/>
        <end position="290"/>
    </location>
</feature>
<dbReference type="Pfam" id="PF01548">
    <property type="entry name" value="DEDD_Tnp_IS110"/>
    <property type="match status" value="1"/>
</dbReference>
<dbReference type="InterPro" id="IPR047650">
    <property type="entry name" value="Transpos_IS110"/>
</dbReference>
<name>A0AA48HP37_9ALTE</name>
<keyword evidence="4" id="KW-1185">Reference proteome</keyword>
<dbReference type="AlphaFoldDB" id="A0AA48HP37"/>